<dbReference type="EMBL" id="NHZQ01000037">
    <property type="protein sequence ID" value="PSK57867.1"/>
    <property type="molecule type" value="Genomic_DNA"/>
</dbReference>
<keyword evidence="3" id="KW-1185">Reference proteome</keyword>
<evidence type="ECO:0000313" key="2">
    <source>
        <dbReference type="EMBL" id="PSK57867.1"/>
    </source>
</evidence>
<sequence>MPSQMHRTPSIEHRLRHTNSPLIVHAQEFHIEGQDSDAGSSFHTVSVSDESITPSEELATMLDREHRVNRIQAEDLARLRTEIRRLRTAAERMPPTDPKVTTPRLDRIQNAIHENTELHEENTKLQSRIQVLLGEISLKDRQIAELEKQLHDISTRLNDALRTIDATNKELDTYILPSSAYNPVKTVTQNFSHMTIGELNQASLALGSAMSEARAKATMSTSTLENFYNASRRPITALYNSRPQSALNMHTSTKVSFTKIFTCPLRYDIDSQQESQAKTGAALLSPLGSTSEDYASSDSVAYLEGKKSVKFADEETGTKRRKGKFSVSASRFWMKK</sequence>
<evidence type="ECO:0000256" key="1">
    <source>
        <dbReference type="SAM" id="Coils"/>
    </source>
</evidence>
<organism evidence="2 3">
    <name type="scientific">Elsinoe australis</name>
    <dbReference type="NCBI Taxonomy" id="40998"/>
    <lineage>
        <taxon>Eukaryota</taxon>
        <taxon>Fungi</taxon>
        <taxon>Dikarya</taxon>
        <taxon>Ascomycota</taxon>
        <taxon>Pezizomycotina</taxon>
        <taxon>Dothideomycetes</taxon>
        <taxon>Dothideomycetidae</taxon>
        <taxon>Myriangiales</taxon>
        <taxon>Elsinoaceae</taxon>
        <taxon>Elsinoe</taxon>
    </lineage>
</organism>
<accession>A0A2P8ABM3</accession>
<name>A0A2P8ABM3_9PEZI</name>
<keyword evidence="1" id="KW-0175">Coiled coil</keyword>
<gene>
    <name evidence="2" type="ORF">B9Z65_9069</name>
</gene>
<dbReference type="AlphaFoldDB" id="A0A2P8ABM3"/>
<comment type="caution">
    <text evidence="2">The sequence shown here is derived from an EMBL/GenBank/DDBJ whole genome shotgun (WGS) entry which is preliminary data.</text>
</comment>
<proteinExistence type="predicted"/>
<feature type="coiled-coil region" evidence="1">
    <location>
        <begin position="108"/>
        <end position="163"/>
    </location>
</feature>
<dbReference type="OrthoDB" id="3931409at2759"/>
<dbReference type="Gene3D" id="1.10.287.1490">
    <property type="match status" value="1"/>
</dbReference>
<reference evidence="2 3" key="1">
    <citation type="submission" date="2017-05" db="EMBL/GenBank/DDBJ databases">
        <title>Draft genome sequence of Elsinoe australis.</title>
        <authorList>
            <person name="Cheng Q."/>
        </authorList>
    </citation>
    <scope>NUCLEOTIDE SEQUENCE [LARGE SCALE GENOMIC DNA]</scope>
    <source>
        <strain evidence="2 3">NL1</strain>
    </source>
</reference>
<protein>
    <submittedName>
        <fullName evidence="2">DNA repair protein rad50</fullName>
    </submittedName>
</protein>
<evidence type="ECO:0000313" key="3">
    <source>
        <dbReference type="Proteomes" id="UP000243723"/>
    </source>
</evidence>
<dbReference type="Proteomes" id="UP000243723">
    <property type="component" value="Unassembled WGS sequence"/>
</dbReference>